<keyword evidence="1" id="KW-0812">Transmembrane</keyword>
<evidence type="ECO:0000313" key="3">
    <source>
        <dbReference type="Proteomes" id="UP000504636"/>
    </source>
</evidence>
<evidence type="ECO:0008006" key="5">
    <source>
        <dbReference type="Google" id="ProtNLM"/>
    </source>
</evidence>
<evidence type="ECO:0000313" key="2">
    <source>
        <dbReference type="EMBL" id="KAF2808871.1"/>
    </source>
</evidence>
<organism evidence="2">
    <name type="scientific">Mytilinidion resinicola</name>
    <dbReference type="NCBI Taxonomy" id="574789"/>
    <lineage>
        <taxon>Eukaryota</taxon>
        <taxon>Fungi</taxon>
        <taxon>Dikarya</taxon>
        <taxon>Ascomycota</taxon>
        <taxon>Pezizomycotina</taxon>
        <taxon>Dothideomycetes</taxon>
        <taxon>Pleosporomycetidae</taxon>
        <taxon>Mytilinidiales</taxon>
        <taxon>Mytilinidiaceae</taxon>
        <taxon>Mytilinidion</taxon>
    </lineage>
</organism>
<keyword evidence="1" id="KW-1133">Transmembrane helix</keyword>
<evidence type="ECO:0000313" key="4">
    <source>
        <dbReference type="RefSeq" id="XP_033575835.1"/>
    </source>
</evidence>
<evidence type="ECO:0000256" key="1">
    <source>
        <dbReference type="SAM" id="Phobius"/>
    </source>
</evidence>
<dbReference type="AlphaFoldDB" id="A0A6A6YJ90"/>
<sequence>MAASTSSISSPPAVAKPKENRPFFLSPSAFAKFAAACGPIAITFFFIMLPAASFLPPISPYRSAEAVAHHYQRHETGLKGGIALMTLVGFFFPMYTCAIGGQISRIPGVPTTVLNAQLLGGCLGGLFLTLPAYFFATTVYRTDRAPELIQLLNDLSWIFFAMPFASLLCQDVAFSWAVLLDRREKPLYPRWLAFLTTALTLTFWPALGVHCVKSGAIAWNGGLAFWTVGVGGGAQICIISLMTYLAADRTDLPSEVDIREGAFLSEEALSGRFVTRDEVGRLVERLVAERTKIGKEAN</sequence>
<feature type="transmembrane region" description="Helical" evidence="1">
    <location>
        <begin position="157"/>
        <end position="179"/>
    </location>
</feature>
<reference evidence="4" key="2">
    <citation type="submission" date="2020-04" db="EMBL/GenBank/DDBJ databases">
        <authorList>
            <consortium name="NCBI Genome Project"/>
        </authorList>
    </citation>
    <scope>NUCLEOTIDE SEQUENCE</scope>
    <source>
        <strain evidence="4">CBS 304.34</strain>
    </source>
</reference>
<keyword evidence="3" id="KW-1185">Reference proteome</keyword>
<reference evidence="2 4" key="1">
    <citation type="journal article" date="2020" name="Stud. Mycol.">
        <title>101 Dothideomycetes genomes: a test case for predicting lifestyles and emergence of pathogens.</title>
        <authorList>
            <person name="Haridas S."/>
            <person name="Albert R."/>
            <person name="Binder M."/>
            <person name="Bloem J."/>
            <person name="Labutti K."/>
            <person name="Salamov A."/>
            <person name="Andreopoulos B."/>
            <person name="Baker S."/>
            <person name="Barry K."/>
            <person name="Bills G."/>
            <person name="Bluhm B."/>
            <person name="Cannon C."/>
            <person name="Castanera R."/>
            <person name="Culley D."/>
            <person name="Daum C."/>
            <person name="Ezra D."/>
            <person name="Gonzalez J."/>
            <person name="Henrissat B."/>
            <person name="Kuo A."/>
            <person name="Liang C."/>
            <person name="Lipzen A."/>
            <person name="Lutzoni F."/>
            <person name="Magnuson J."/>
            <person name="Mondo S."/>
            <person name="Nolan M."/>
            <person name="Ohm R."/>
            <person name="Pangilinan J."/>
            <person name="Park H.-J."/>
            <person name="Ramirez L."/>
            <person name="Alfaro M."/>
            <person name="Sun H."/>
            <person name="Tritt A."/>
            <person name="Yoshinaga Y."/>
            <person name="Zwiers L.-H."/>
            <person name="Turgeon B."/>
            <person name="Goodwin S."/>
            <person name="Spatafora J."/>
            <person name="Crous P."/>
            <person name="Grigoriev I."/>
        </authorList>
    </citation>
    <scope>NUCLEOTIDE SEQUENCE</scope>
    <source>
        <strain evidence="2 4">CBS 304.34</strain>
    </source>
</reference>
<feature type="transmembrane region" description="Helical" evidence="1">
    <location>
        <begin position="223"/>
        <end position="247"/>
    </location>
</feature>
<reference evidence="4" key="3">
    <citation type="submission" date="2025-04" db="UniProtKB">
        <authorList>
            <consortium name="RefSeq"/>
        </authorList>
    </citation>
    <scope>IDENTIFICATION</scope>
    <source>
        <strain evidence="4">CBS 304.34</strain>
    </source>
</reference>
<feature type="transmembrane region" description="Helical" evidence="1">
    <location>
        <begin position="76"/>
        <end position="96"/>
    </location>
</feature>
<dbReference type="EMBL" id="MU003702">
    <property type="protein sequence ID" value="KAF2808871.1"/>
    <property type="molecule type" value="Genomic_DNA"/>
</dbReference>
<feature type="transmembrane region" description="Helical" evidence="1">
    <location>
        <begin position="116"/>
        <end position="136"/>
    </location>
</feature>
<dbReference type="RefSeq" id="XP_033575835.1">
    <property type="nucleotide sequence ID" value="XM_033717899.1"/>
</dbReference>
<keyword evidence="1" id="KW-0472">Membrane</keyword>
<protein>
    <recommendedName>
        <fullName evidence="5">Integral membrane protein</fullName>
    </recommendedName>
</protein>
<accession>A0A6A6YJ90</accession>
<proteinExistence type="predicted"/>
<feature type="transmembrane region" description="Helical" evidence="1">
    <location>
        <begin position="33"/>
        <end position="55"/>
    </location>
</feature>
<feature type="transmembrane region" description="Helical" evidence="1">
    <location>
        <begin position="191"/>
        <end position="211"/>
    </location>
</feature>
<gene>
    <name evidence="2 4" type="ORF">BDZ99DRAFT_444709</name>
</gene>
<dbReference type="OrthoDB" id="3449024at2759"/>
<dbReference type="GeneID" id="54458792"/>
<name>A0A6A6YJ90_9PEZI</name>
<dbReference type="Proteomes" id="UP000504636">
    <property type="component" value="Unplaced"/>
</dbReference>